<sequence length="279" mass="31402">MKAAGPAIVLNNLHFSYGHMPVLREINLDIRHGEMFAVLGPNGSGKTTLLRVISGFLKPSMGDVVIESRSIRAYSRKNLARILGVLPQEQNVLPTWRVREFVSLGRIPYKSRLEFAFRDEDVQAVDRALEMMQIEDIQHRRISSLSEGQKQRVMIAMLLAQEVKIMLLDEPTAHLDMKYKNLVFDALYDIRKSLDITVVACLHDPIIAALYFDRVALLKDGKVYALGSPDDTLNPSILSGVYDTRIKVVQDEEIGVLLAYAVPISRSARDNVNEEAWKG</sequence>
<dbReference type="Gene3D" id="3.40.50.300">
    <property type="entry name" value="P-loop containing nucleotide triphosphate hydrolases"/>
    <property type="match status" value="1"/>
</dbReference>
<dbReference type="GO" id="GO:0005524">
    <property type="term" value="F:ATP binding"/>
    <property type="evidence" value="ECO:0007669"/>
    <property type="project" value="UniProtKB-KW"/>
</dbReference>
<proteinExistence type="predicted"/>
<evidence type="ECO:0000259" key="5">
    <source>
        <dbReference type="PROSITE" id="PS50893"/>
    </source>
</evidence>
<dbReference type="CDD" id="cd03214">
    <property type="entry name" value="ABC_Iron-Siderophores_B12_Hemin"/>
    <property type="match status" value="1"/>
</dbReference>
<evidence type="ECO:0000313" key="6">
    <source>
        <dbReference type="EMBL" id="ACZ42325.1"/>
    </source>
</evidence>
<evidence type="ECO:0000256" key="4">
    <source>
        <dbReference type="ARBA" id="ARBA00022967"/>
    </source>
</evidence>
<keyword evidence="3" id="KW-0067">ATP-binding</keyword>
<gene>
    <name evidence="6" type="ordered locus">Tter_1419</name>
</gene>
<organism evidence="6 7">
    <name type="scientific">Thermobaculum terrenum (strain ATCC BAA-798 / CCMEE 7001 / YNP1)</name>
    <dbReference type="NCBI Taxonomy" id="525904"/>
    <lineage>
        <taxon>Bacteria</taxon>
        <taxon>Bacillati</taxon>
        <taxon>Chloroflexota</taxon>
        <taxon>Chloroflexia</taxon>
        <taxon>Candidatus Thermobaculales</taxon>
        <taxon>Candidatus Thermobaculaceae</taxon>
        <taxon>Thermobaculum</taxon>
    </lineage>
</organism>
<accession>D1CC10</accession>
<name>D1CC10_THET1</name>
<evidence type="ECO:0000256" key="3">
    <source>
        <dbReference type="ARBA" id="ARBA00022840"/>
    </source>
</evidence>
<dbReference type="SMART" id="SM00382">
    <property type="entry name" value="AAA"/>
    <property type="match status" value="1"/>
</dbReference>
<keyword evidence="4" id="KW-1278">Translocase</keyword>
<dbReference type="EMBL" id="CP001825">
    <property type="protein sequence ID" value="ACZ42325.1"/>
    <property type="molecule type" value="Genomic_DNA"/>
</dbReference>
<dbReference type="RefSeq" id="WP_012875360.1">
    <property type="nucleotide sequence ID" value="NC_013525.1"/>
</dbReference>
<dbReference type="Pfam" id="PF00005">
    <property type="entry name" value="ABC_tran"/>
    <property type="match status" value="1"/>
</dbReference>
<dbReference type="HOGENOM" id="CLU_000604_1_11_0"/>
<dbReference type="InterPro" id="IPR003593">
    <property type="entry name" value="AAA+_ATPase"/>
</dbReference>
<dbReference type="PROSITE" id="PS50893">
    <property type="entry name" value="ABC_TRANSPORTER_2"/>
    <property type="match status" value="1"/>
</dbReference>
<dbReference type="GO" id="GO:0016887">
    <property type="term" value="F:ATP hydrolysis activity"/>
    <property type="evidence" value="ECO:0007669"/>
    <property type="project" value="InterPro"/>
</dbReference>
<dbReference type="FunFam" id="3.40.50.300:FF:000134">
    <property type="entry name" value="Iron-enterobactin ABC transporter ATP-binding protein"/>
    <property type="match status" value="1"/>
</dbReference>
<dbReference type="OrthoDB" id="9787851at2"/>
<reference evidence="7" key="1">
    <citation type="journal article" date="2010" name="Stand. Genomic Sci.">
        <title>Complete genome sequence of 'Thermobaculum terrenum' type strain (YNP1).</title>
        <authorList>
            <person name="Kiss H."/>
            <person name="Cleland D."/>
            <person name="Lapidus A."/>
            <person name="Lucas S."/>
            <person name="Glavina Del Rio T."/>
            <person name="Nolan M."/>
            <person name="Tice H."/>
            <person name="Han C."/>
            <person name="Goodwin L."/>
            <person name="Pitluck S."/>
            <person name="Liolios K."/>
            <person name="Ivanova N."/>
            <person name="Mavromatis K."/>
            <person name="Ovchinnikova G."/>
            <person name="Pati A."/>
            <person name="Chen A."/>
            <person name="Palaniappan K."/>
            <person name="Land M."/>
            <person name="Hauser L."/>
            <person name="Chang Y."/>
            <person name="Jeffries C."/>
            <person name="Lu M."/>
            <person name="Brettin T."/>
            <person name="Detter J."/>
            <person name="Goker M."/>
            <person name="Tindall B."/>
            <person name="Beck B."/>
            <person name="McDermott T."/>
            <person name="Woyke T."/>
            <person name="Bristow J."/>
            <person name="Eisen J."/>
            <person name="Markowitz V."/>
            <person name="Hugenholtz P."/>
            <person name="Kyrpides N."/>
            <person name="Klenk H."/>
            <person name="Cheng J."/>
        </authorList>
    </citation>
    <scope>NUCLEOTIDE SEQUENCE [LARGE SCALE GENOMIC DNA]</scope>
    <source>
        <strain evidence="7">ATCC BAA-798 / YNP1</strain>
    </source>
</reference>
<dbReference type="Proteomes" id="UP000000323">
    <property type="component" value="Chromosome 1"/>
</dbReference>
<keyword evidence="1" id="KW-0813">Transport</keyword>
<evidence type="ECO:0000313" key="7">
    <source>
        <dbReference type="Proteomes" id="UP000000323"/>
    </source>
</evidence>
<dbReference type="SUPFAM" id="SSF52540">
    <property type="entry name" value="P-loop containing nucleoside triphosphate hydrolases"/>
    <property type="match status" value="1"/>
</dbReference>
<protein>
    <submittedName>
        <fullName evidence="6">ABC transporter related protein</fullName>
    </submittedName>
</protein>
<keyword evidence="2" id="KW-0547">Nucleotide-binding</keyword>
<dbReference type="InterPro" id="IPR027417">
    <property type="entry name" value="P-loop_NTPase"/>
</dbReference>
<evidence type="ECO:0000256" key="1">
    <source>
        <dbReference type="ARBA" id="ARBA00022448"/>
    </source>
</evidence>
<dbReference type="KEGG" id="ttr:Tter_1419"/>
<evidence type="ECO:0000256" key="2">
    <source>
        <dbReference type="ARBA" id="ARBA00022741"/>
    </source>
</evidence>
<dbReference type="AlphaFoldDB" id="D1CC10"/>
<dbReference type="STRING" id="525904.Tter_1419"/>
<dbReference type="PANTHER" id="PTHR42794">
    <property type="entry name" value="HEMIN IMPORT ATP-BINDING PROTEIN HMUV"/>
    <property type="match status" value="1"/>
</dbReference>
<dbReference type="eggNOG" id="COG1120">
    <property type="taxonomic scope" value="Bacteria"/>
</dbReference>
<dbReference type="InterPro" id="IPR003439">
    <property type="entry name" value="ABC_transporter-like_ATP-bd"/>
</dbReference>
<feature type="domain" description="ABC transporter" evidence="5">
    <location>
        <begin position="8"/>
        <end position="245"/>
    </location>
</feature>
<keyword evidence="7" id="KW-1185">Reference proteome</keyword>
<dbReference type="PANTHER" id="PTHR42794:SF1">
    <property type="entry name" value="HEMIN IMPORT ATP-BINDING PROTEIN HMUV"/>
    <property type="match status" value="1"/>
</dbReference>